<reference evidence="2 3" key="1">
    <citation type="submission" date="2015-09" db="EMBL/GenBank/DDBJ databases">
        <title>Genome sequencing project for genomic taxonomy and phylogenomics of Bacillus-like bacteria.</title>
        <authorList>
            <person name="Liu B."/>
            <person name="Wang J."/>
            <person name="Zhu Y."/>
            <person name="Liu G."/>
            <person name="Chen Q."/>
            <person name="Chen Z."/>
            <person name="Lan J."/>
            <person name="Che J."/>
            <person name="Ge C."/>
            <person name="Shi H."/>
            <person name="Pan Z."/>
            <person name="Liu X."/>
        </authorList>
    </citation>
    <scope>NUCLEOTIDE SEQUENCE [LARGE SCALE GENOMIC DNA]</scope>
    <source>
        <strain evidence="2 3">FJAT-18043</strain>
    </source>
</reference>
<keyword evidence="3" id="KW-1185">Reference proteome</keyword>
<dbReference type="Proteomes" id="UP000050996">
    <property type="component" value="Unassembled WGS sequence"/>
</dbReference>
<gene>
    <name evidence="2" type="ORF">AN957_20630</name>
</gene>
<sequence length="202" mass="23285">MFNLVLKDILLQKKTLMILLPILFFYLFTGASTSYVAIIFCIAIIMNAFALDEKSSINLLLNSLPYTRKEIVSSKYIGAIVFIILVLLTIFIGNWIIHGEIIQWKQLLFTISIVAIFVSLSFPFSYLLKSQYLMIAMGVSFVIYMIIANKFIPDINDRIREAVQTVLSFSNSQQYLLLFLPVVILYSFSWMLSIRIYSKKVF</sequence>
<feature type="transmembrane region" description="Helical" evidence="1">
    <location>
        <begin position="132"/>
        <end position="152"/>
    </location>
</feature>
<keyword evidence="1" id="KW-0812">Transmembrane</keyword>
<protein>
    <submittedName>
        <fullName evidence="2">ABC transporter permease</fullName>
    </submittedName>
</protein>
<feature type="transmembrane region" description="Helical" evidence="1">
    <location>
        <begin position="107"/>
        <end position="126"/>
    </location>
</feature>
<proteinExistence type="predicted"/>
<feature type="transmembrane region" description="Helical" evidence="1">
    <location>
        <begin position="175"/>
        <end position="197"/>
    </location>
</feature>
<feature type="transmembrane region" description="Helical" evidence="1">
    <location>
        <begin position="16"/>
        <end position="49"/>
    </location>
</feature>
<dbReference type="AlphaFoldDB" id="A0A0Q3QT96"/>
<dbReference type="RefSeq" id="WP_053477255.1">
    <property type="nucleotide sequence ID" value="NZ_CP041305.1"/>
</dbReference>
<dbReference type="PANTHER" id="PTHR41309:SF2">
    <property type="entry name" value="MEMBRANE PROTEIN"/>
    <property type="match status" value="1"/>
</dbReference>
<comment type="caution">
    <text evidence="2">The sequence shown here is derived from an EMBL/GenBank/DDBJ whole genome shotgun (WGS) entry which is preliminary data.</text>
</comment>
<dbReference type="PATRIC" id="fig|1637975.4.peg.4102"/>
<dbReference type="PANTHER" id="PTHR41309">
    <property type="entry name" value="MEMBRANE PROTEIN-RELATED"/>
    <property type="match status" value="1"/>
</dbReference>
<dbReference type="Pfam" id="PF13346">
    <property type="entry name" value="ABC2_membrane_5"/>
    <property type="match status" value="1"/>
</dbReference>
<feature type="transmembrane region" description="Helical" evidence="1">
    <location>
        <begin position="76"/>
        <end position="95"/>
    </location>
</feature>
<keyword evidence="1" id="KW-0472">Membrane</keyword>
<name>A0A0Q3QT96_9BACI</name>
<organism evidence="2 3">
    <name type="scientific">Cytobacillus solani</name>
    <dbReference type="NCBI Taxonomy" id="1637975"/>
    <lineage>
        <taxon>Bacteria</taxon>
        <taxon>Bacillati</taxon>
        <taxon>Bacillota</taxon>
        <taxon>Bacilli</taxon>
        <taxon>Bacillales</taxon>
        <taxon>Bacillaceae</taxon>
        <taxon>Cytobacillus</taxon>
    </lineage>
</organism>
<dbReference type="STRING" id="1637975.AN957_20630"/>
<evidence type="ECO:0000313" key="2">
    <source>
        <dbReference type="EMBL" id="KQL20760.1"/>
    </source>
</evidence>
<dbReference type="EMBL" id="LJIX01000006">
    <property type="protein sequence ID" value="KQL20760.1"/>
    <property type="molecule type" value="Genomic_DNA"/>
</dbReference>
<accession>A0A0Q3QT96</accession>
<evidence type="ECO:0000313" key="3">
    <source>
        <dbReference type="Proteomes" id="UP000050996"/>
    </source>
</evidence>
<evidence type="ECO:0000256" key="1">
    <source>
        <dbReference type="SAM" id="Phobius"/>
    </source>
</evidence>
<keyword evidence="1" id="KW-1133">Transmembrane helix</keyword>
<dbReference type="InterPro" id="IPR025699">
    <property type="entry name" value="ABC2_memb-like"/>
</dbReference>